<feature type="transmembrane region" description="Helical" evidence="2">
    <location>
        <begin position="350"/>
        <end position="375"/>
    </location>
</feature>
<dbReference type="PANTHER" id="PTHR36978">
    <property type="entry name" value="P-LOOP CONTAINING NUCLEOTIDE TRIPHOSPHATE HYDROLASE"/>
    <property type="match status" value="1"/>
</dbReference>
<dbReference type="Proteomes" id="UP001451303">
    <property type="component" value="Unassembled WGS sequence"/>
</dbReference>
<dbReference type="SUPFAM" id="SSF52540">
    <property type="entry name" value="P-loop containing nucleoside triphosphate hydrolases"/>
    <property type="match status" value="1"/>
</dbReference>
<gene>
    <name evidence="3" type="ORF">QR685DRAFT_563140</name>
</gene>
<keyword evidence="2" id="KW-0472">Membrane</keyword>
<comment type="caution">
    <text evidence="3">The sequence shown here is derived from an EMBL/GenBank/DDBJ whole genome shotgun (WGS) entry which is preliminary data.</text>
</comment>
<dbReference type="PANTHER" id="PTHR36978:SF8">
    <property type="entry name" value="NAD DEPENDENT EPIMERASE_DEHYDRATASE"/>
    <property type="match status" value="1"/>
</dbReference>
<dbReference type="InterPro" id="IPR027417">
    <property type="entry name" value="P-loop_NTPase"/>
</dbReference>
<accession>A0ABR3DF10</accession>
<feature type="compositionally biased region" description="Low complexity" evidence="1">
    <location>
        <begin position="44"/>
        <end position="55"/>
    </location>
</feature>
<name>A0ABR3DF10_NEUIN</name>
<keyword evidence="4" id="KW-1185">Reference proteome</keyword>
<dbReference type="EMBL" id="JAVLET010000004">
    <property type="protein sequence ID" value="KAL0471242.1"/>
    <property type="molecule type" value="Genomic_DNA"/>
</dbReference>
<dbReference type="InterPro" id="IPR040632">
    <property type="entry name" value="Sulfotransfer_4"/>
</dbReference>
<proteinExistence type="predicted"/>
<evidence type="ECO:0000313" key="3">
    <source>
        <dbReference type="EMBL" id="KAL0471242.1"/>
    </source>
</evidence>
<sequence length="395" mass="44916">MVIGFPNDRQVKDRPEPRDKVIRPEPSSNHGTLHDLNDQTRVASNSPKSSPSSMTSSSLITAIHTLFTTMPSLPLSNPIWTFLEHVYRLPNPPPSRVRDPSRPMRIICVGLPRTGTESLAQALFHLGYSHVYHGWDIVYDPSDLCYSPGWVRLARKKFYPVPGDVSQPKPGITRADFEELLGHCQAVTDAPASVFGAELIAAYPEAKVVLNMRRDEDKWQESLVKTIVKANESWGFWIASWLDRECFWAWHVYERFLWPSLFRCVGGYGELGRVVRGGGGMWVWREHCNMIRGLVPPDRLLEWYIEDGWEPLCQFLGKEIPDMPFPHANAAAGGWKAREEQCNKRWVERAFINLFLILVGIVSLGLFAWGVVVVVEMARVRAQCWTSSRLQSSMT</sequence>
<dbReference type="Gene3D" id="3.40.50.300">
    <property type="entry name" value="P-loop containing nucleotide triphosphate hydrolases"/>
    <property type="match status" value="1"/>
</dbReference>
<reference evidence="3 4" key="1">
    <citation type="submission" date="2023-09" db="EMBL/GenBank/DDBJ databases">
        <title>Multi-omics analysis of a traditional fermented food reveals byproduct-associated fungal strains for waste-to-food upcycling.</title>
        <authorList>
            <consortium name="Lawrence Berkeley National Laboratory"/>
            <person name="Rekdal V.M."/>
            <person name="Villalobos-Escobedo J.M."/>
            <person name="Rodriguez-Valeron N."/>
            <person name="Garcia M.O."/>
            <person name="Vasquez D.P."/>
            <person name="Damayanti I."/>
            <person name="Sorensen P.M."/>
            <person name="Baidoo E.E."/>
            <person name="De Carvalho A.C."/>
            <person name="Riley R."/>
            <person name="Lipzen A."/>
            <person name="He G."/>
            <person name="Yan M."/>
            <person name="Haridas S."/>
            <person name="Daum C."/>
            <person name="Yoshinaga Y."/>
            <person name="Ng V."/>
            <person name="Grigoriev I.V."/>
            <person name="Munk R."/>
            <person name="Nuraida L."/>
            <person name="Wijaya C.H."/>
            <person name="Morales P.-C."/>
            <person name="Keasling J.D."/>
        </authorList>
    </citation>
    <scope>NUCLEOTIDE SEQUENCE [LARGE SCALE GENOMIC DNA]</scope>
    <source>
        <strain evidence="3 4">FGSC 2613</strain>
    </source>
</reference>
<feature type="compositionally biased region" description="Basic and acidic residues" evidence="1">
    <location>
        <begin position="9"/>
        <end position="23"/>
    </location>
</feature>
<keyword evidence="2" id="KW-0812">Transmembrane</keyword>
<evidence type="ECO:0000256" key="1">
    <source>
        <dbReference type="SAM" id="MobiDB-lite"/>
    </source>
</evidence>
<keyword evidence="2" id="KW-1133">Transmembrane helix</keyword>
<evidence type="ECO:0000313" key="4">
    <source>
        <dbReference type="Proteomes" id="UP001451303"/>
    </source>
</evidence>
<organism evidence="3 4">
    <name type="scientific">Neurospora intermedia</name>
    <dbReference type="NCBI Taxonomy" id="5142"/>
    <lineage>
        <taxon>Eukaryota</taxon>
        <taxon>Fungi</taxon>
        <taxon>Dikarya</taxon>
        <taxon>Ascomycota</taxon>
        <taxon>Pezizomycotina</taxon>
        <taxon>Sordariomycetes</taxon>
        <taxon>Sordariomycetidae</taxon>
        <taxon>Sordariales</taxon>
        <taxon>Sordariaceae</taxon>
        <taxon>Neurospora</taxon>
    </lineage>
</organism>
<dbReference type="Pfam" id="PF17784">
    <property type="entry name" value="Sulfotransfer_4"/>
    <property type="match status" value="1"/>
</dbReference>
<evidence type="ECO:0008006" key="5">
    <source>
        <dbReference type="Google" id="ProtNLM"/>
    </source>
</evidence>
<protein>
    <recommendedName>
        <fullName evidence="5">NAD dependent epimerase/dehydratase</fullName>
    </recommendedName>
</protein>
<feature type="region of interest" description="Disordered" evidence="1">
    <location>
        <begin position="1"/>
        <end position="55"/>
    </location>
</feature>
<evidence type="ECO:0000256" key="2">
    <source>
        <dbReference type="SAM" id="Phobius"/>
    </source>
</evidence>